<dbReference type="GO" id="GO:0004565">
    <property type="term" value="F:beta-galactosidase activity"/>
    <property type="evidence" value="ECO:0007669"/>
    <property type="project" value="UniProtKB-EC"/>
</dbReference>
<dbReference type="PANTHER" id="PTHR23421">
    <property type="entry name" value="BETA-GALACTOSIDASE RELATED"/>
    <property type="match status" value="1"/>
</dbReference>
<dbReference type="GO" id="GO:0005975">
    <property type="term" value="P:carbohydrate metabolic process"/>
    <property type="evidence" value="ECO:0007669"/>
    <property type="project" value="InterPro"/>
</dbReference>
<dbReference type="CDD" id="cd22842">
    <property type="entry name" value="Gal_Rha_Lectin_BGal"/>
    <property type="match status" value="1"/>
</dbReference>
<dbReference type="InterPro" id="IPR001944">
    <property type="entry name" value="Glycoside_Hdrlase_35"/>
</dbReference>
<dbReference type="EMBL" id="PDCK01000044">
    <property type="protein sequence ID" value="PRQ23885.1"/>
    <property type="molecule type" value="Genomic_DNA"/>
</dbReference>
<evidence type="ECO:0000256" key="1">
    <source>
        <dbReference type="ARBA" id="ARBA00022801"/>
    </source>
</evidence>
<evidence type="ECO:0000313" key="4">
    <source>
        <dbReference type="EMBL" id="PRQ23885.1"/>
    </source>
</evidence>
<dbReference type="InterPro" id="IPR008979">
    <property type="entry name" value="Galactose-bd-like_sf"/>
</dbReference>
<dbReference type="GO" id="GO:0030246">
    <property type="term" value="F:carbohydrate binding"/>
    <property type="evidence" value="ECO:0007669"/>
    <property type="project" value="InterPro"/>
</dbReference>
<dbReference type="Gene3D" id="2.60.120.260">
    <property type="entry name" value="Galactose-binding domain-like"/>
    <property type="match status" value="1"/>
</dbReference>
<dbReference type="PROSITE" id="PS50228">
    <property type="entry name" value="SUEL_LECTIN"/>
    <property type="match status" value="1"/>
</dbReference>
<evidence type="ECO:0000259" key="3">
    <source>
        <dbReference type="PROSITE" id="PS50228"/>
    </source>
</evidence>
<feature type="domain" description="SUEL-type lectin" evidence="3">
    <location>
        <begin position="161"/>
        <end position="216"/>
    </location>
</feature>
<keyword evidence="2 4" id="KW-0326">Glycosidase</keyword>
<dbReference type="InterPro" id="IPR048913">
    <property type="entry name" value="BetaGal_gal-bd"/>
</dbReference>
<dbReference type="Gramene" id="PRQ23885">
    <property type="protein sequence ID" value="PRQ23885"/>
    <property type="gene ID" value="RchiOBHm_Chr6g0266331"/>
</dbReference>
<dbReference type="EC" id="3.2.1.23" evidence="4"/>
<dbReference type="Proteomes" id="UP000238479">
    <property type="component" value="Chromosome 6"/>
</dbReference>
<comment type="caution">
    <text evidence="4">The sequence shown here is derived from an EMBL/GenBank/DDBJ whole genome shotgun (WGS) entry which is preliminary data.</text>
</comment>
<dbReference type="AlphaFoldDB" id="A0A2P6PPM1"/>
<keyword evidence="1 4" id="KW-0378">Hydrolase</keyword>
<protein>
    <submittedName>
        <fullName evidence="4">Putative beta-galactosidase</fullName>
        <ecNumber evidence="4">3.2.1.23</ecNumber>
    </submittedName>
</protein>
<accession>A0A2P6PPM1</accession>
<keyword evidence="5" id="KW-1185">Reference proteome</keyword>
<proteinExistence type="predicted"/>
<evidence type="ECO:0000256" key="2">
    <source>
        <dbReference type="ARBA" id="ARBA00023295"/>
    </source>
</evidence>
<dbReference type="SUPFAM" id="SSF49785">
    <property type="entry name" value="Galactose-binding domain-like"/>
    <property type="match status" value="1"/>
</dbReference>
<dbReference type="Pfam" id="PF21467">
    <property type="entry name" value="BetaGal_gal-bd"/>
    <property type="match status" value="1"/>
</dbReference>
<dbReference type="OMA" id="WTIHANG"/>
<reference evidence="4 5" key="1">
    <citation type="journal article" date="2018" name="Nat. Genet.">
        <title>The Rosa genome provides new insights in the design of modern roses.</title>
        <authorList>
            <person name="Bendahmane M."/>
        </authorList>
    </citation>
    <scope>NUCLEOTIDE SEQUENCE [LARGE SCALE GENOMIC DNA]</scope>
    <source>
        <strain evidence="5">cv. Old Blush</strain>
    </source>
</reference>
<name>A0A2P6PPM1_ROSCH</name>
<evidence type="ECO:0000313" key="5">
    <source>
        <dbReference type="Proteomes" id="UP000238479"/>
    </source>
</evidence>
<sequence length="216" mass="23510">MQSAGNAMHVFINDQLSGSTYGTLQDQIFTFTGDVNMHAGVNKISLPSVAVGLPANFDAPEGDEPLALDMGSMGKGQVWINEESIGRYWTIHANGDCSAYHVPRYWLKPSQNLLVVFEELVGDVSKIDLLKTSVRTICAEISESHPLVRELHTKSQGKLKEQKKPKLSLECTNGHSISAIKFSSFGTPSGSCGNYKHCICHAPNSTPVLNKVPLHC</sequence>
<gene>
    <name evidence="4" type="ORF">RchiOBHm_Chr6g0266331</name>
</gene>
<dbReference type="InterPro" id="IPR000922">
    <property type="entry name" value="Lectin_gal-bd_dom"/>
</dbReference>
<organism evidence="4 5">
    <name type="scientific">Rosa chinensis</name>
    <name type="common">China rose</name>
    <dbReference type="NCBI Taxonomy" id="74649"/>
    <lineage>
        <taxon>Eukaryota</taxon>
        <taxon>Viridiplantae</taxon>
        <taxon>Streptophyta</taxon>
        <taxon>Embryophyta</taxon>
        <taxon>Tracheophyta</taxon>
        <taxon>Spermatophyta</taxon>
        <taxon>Magnoliopsida</taxon>
        <taxon>eudicotyledons</taxon>
        <taxon>Gunneridae</taxon>
        <taxon>Pentapetalae</taxon>
        <taxon>rosids</taxon>
        <taxon>fabids</taxon>
        <taxon>Rosales</taxon>
        <taxon>Rosaceae</taxon>
        <taxon>Rosoideae</taxon>
        <taxon>Rosoideae incertae sedis</taxon>
        <taxon>Rosa</taxon>
    </lineage>
</organism>